<gene>
    <name evidence="1" type="ORF">PMES_03228</name>
</gene>
<protein>
    <submittedName>
        <fullName evidence="1">Uncharacterized protein</fullName>
    </submittedName>
</protein>
<reference evidence="1" key="1">
    <citation type="submission" date="2013-03" db="EMBL/GenBank/DDBJ databases">
        <title>Genome Sequence of the Profundibacterium mesophilum strain KAUST100406-0324T from Red Sea, a novel genus in the family Rhodobacteraceae.</title>
        <authorList>
            <person name="Essack M."/>
            <person name="Alam I."/>
            <person name="Lafi F."/>
            <person name="Alawi W."/>
            <person name="Kamanu F."/>
            <person name="Al-Suwailem A."/>
            <person name="Lee O.O."/>
            <person name="Xu Y."/>
            <person name="Bajic V."/>
            <person name="Qian P.-Y."/>
            <person name="Archer J."/>
        </authorList>
    </citation>
    <scope>NUCLEOTIDE SEQUENCE</scope>
    <source>
        <strain evidence="1">KAUST100406-0324</strain>
    </source>
</reference>
<dbReference type="EMBL" id="APKE01000048">
    <property type="protein sequence ID" value="KAF0674466.1"/>
    <property type="molecule type" value="Genomic_DNA"/>
</dbReference>
<organism evidence="1 2">
    <name type="scientific">Profundibacterium mesophilum KAUST100406-0324</name>
    <dbReference type="NCBI Taxonomy" id="1037889"/>
    <lineage>
        <taxon>Bacteria</taxon>
        <taxon>Pseudomonadati</taxon>
        <taxon>Pseudomonadota</taxon>
        <taxon>Alphaproteobacteria</taxon>
        <taxon>Rhodobacterales</taxon>
        <taxon>Roseobacteraceae</taxon>
        <taxon>Profundibacterium</taxon>
    </lineage>
</organism>
<proteinExistence type="predicted"/>
<dbReference type="Proteomes" id="UP000698242">
    <property type="component" value="Unassembled WGS sequence"/>
</dbReference>
<evidence type="ECO:0000313" key="1">
    <source>
        <dbReference type="EMBL" id="KAF0674466.1"/>
    </source>
</evidence>
<dbReference type="RefSeq" id="WP_159966716.1">
    <property type="nucleotide sequence ID" value="NZ_APKE01000048.1"/>
</dbReference>
<dbReference type="OrthoDB" id="9900834at2"/>
<accession>A0A921NN40</accession>
<keyword evidence="2" id="KW-1185">Reference proteome</keyword>
<sequence length="107" mass="12335">MTDRPNPADFSVNDKPREYDVRIRIEGTICRTIKADSQEEADAMAEKIEDDILEERDDAEPDEVDDVRLISCRRARPMFRVMRDGKAFQVSHLEPGDLPRDPDNLGF</sequence>
<comment type="caution">
    <text evidence="1">The sequence shown here is derived from an EMBL/GenBank/DDBJ whole genome shotgun (WGS) entry which is preliminary data.</text>
</comment>
<dbReference type="AlphaFoldDB" id="A0A921NN40"/>
<name>A0A921NN40_9RHOB</name>
<evidence type="ECO:0000313" key="2">
    <source>
        <dbReference type="Proteomes" id="UP000698242"/>
    </source>
</evidence>